<dbReference type="InterPro" id="IPR050228">
    <property type="entry name" value="Carboxylesterase_BioH"/>
</dbReference>
<keyword evidence="4" id="KW-1185">Reference proteome</keyword>
<dbReference type="InterPro" id="IPR000073">
    <property type="entry name" value="AB_hydrolase_1"/>
</dbReference>
<dbReference type="EMBL" id="CP025408">
    <property type="protein sequence ID" value="AUH34081.1"/>
    <property type="molecule type" value="Genomic_DNA"/>
</dbReference>
<dbReference type="KEGG" id="paro:CUV01_12360"/>
<feature type="domain" description="AB hydrolase-1" evidence="2">
    <location>
        <begin position="330"/>
        <end position="430"/>
    </location>
</feature>
<dbReference type="PANTHER" id="PTHR43194:SF2">
    <property type="entry name" value="PEROXISOMAL MEMBRANE PROTEIN LPX1"/>
    <property type="match status" value="1"/>
</dbReference>
<reference evidence="3 4" key="1">
    <citation type="submission" date="2017-12" db="EMBL/GenBank/DDBJ databases">
        <authorList>
            <person name="Hurst M.R.H."/>
        </authorList>
    </citation>
    <scope>NUCLEOTIDE SEQUENCE [LARGE SCALE GENOMIC DNA]</scope>
    <source>
        <strain evidence="3 4">BM15</strain>
    </source>
</reference>
<feature type="region of interest" description="Disordered" evidence="1">
    <location>
        <begin position="39"/>
        <end position="80"/>
    </location>
</feature>
<dbReference type="Pfam" id="PF00561">
    <property type="entry name" value="Abhydrolase_1"/>
    <property type="match status" value="1"/>
</dbReference>
<organism evidence="3 4">
    <name type="scientific">Paracoccus tegillarcae</name>
    <dbReference type="NCBI Taxonomy" id="1529068"/>
    <lineage>
        <taxon>Bacteria</taxon>
        <taxon>Pseudomonadati</taxon>
        <taxon>Pseudomonadota</taxon>
        <taxon>Alphaproteobacteria</taxon>
        <taxon>Rhodobacterales</taxon>
        <taxon>Paracoccaceae</taxon>
        <taxon>Paracoccus</taxon>
    </lineage>
</organism>
<dbReference type="SUPFAM" id="SSF53474">
    <property type="entry name" value="alpha/beta-Hydrolases"/>
    <property type="match status" value="1"/>
</dbReference>
<evidence type="ECO:0000313" key="4">
    <source>
        <dbReference type="Proteomes" id="UP000233742"/>
    </source>
</evidence>
<accession>A0A2K9F4K9</accession>
<dbReference type="PANTHER" id="PTHR43194">
    <property type="entry name" value="HYDROLASE ALPHA/BETA FOLD FAMILY"/>
    <property type="match status" value="1"/>
</dbReference>
<proteinExistence type="predicted"/>
<evidence type="ECO:0000259" key="2">
    <source>
        <dbReference type="Pfam" id="PF00561"/>
    </source>
</evidence>
<gene>
    <name evidence="3" type="ORF">CUV01_12360</name>
</gene>
<dbReference type="AlphaFoldDB" id="A0A2K9F4K9"/>
<dbReference type="InterPro" id="IPR029058">
    <property type="entry name" value="AB_hydrolase_fold"/>
</dbReference>
<evidence type="ECO:0000256" key="1">
    <source>
        <dbReference type="SAM" id="MobiDB-lite"/>
    </source>
</evidence>
<evidence type="ECO:0000313" key="3">
    <source>
        <dbReference type="EMBL" id="AUH34081.1"/>
    </source>
</evidence>
<dbReference type="Proteomes" id="UP000233742">
    <property type="component" value="Chromosome"/>
</dbReference>
<protein>
    <recommendedName>
        <fullName evidence="2">AB hydrolase-1 domain-containing protein</fullName>
    </recommendedName>
</protein>
<dbReference type="Gene3D" id="3.40.50.1820">
    <property type="entry name" value="alpha/beta hydrolase"/>
    <property type="match status" value="1"/>
</dbReference>
<name>A0A2K9F4K9_9RHOB</name>
<sequence>MCGVPLHILPRLTANAKGHGKARPRPRVAQRGAIGNPVAVIRHGGGKPAHRWREARPKPGRNPVQCQDHGATLPGDPGGERVRIDTARRRIKTCQFRRKRHRHHAAPICELATRFGQHGEMHRGNTQTTCVTGHHRPCLTKAQAGLQVAFKVFNRPDSVLAPLRADRIDGRARTDQSARRAKRDRLDGARDLQLGAGIGQMFGKGRATDPQQHCALVSGHPARHTIQTAQFLARQVPRSAAIRHICPHVRSFPKIMRDSEPKTVDRPIGIISQRWDNWPDTGKDGDITMTNPLAAAVIACAVWPLAFATSAETISINGADLTMVSDGEGPAVLFVHGAISDHRVWAPYRERIARSNRFLAYDQRYFGLGDWPDDGAGFSADAHAADLISLIETLDTGPVSLVSWSYGGDVAARAAVARPELFHALIFYEPDIRGLIDGLPGADESTQMLYDRLGPAFVALEDGRPEDAALGFIDGVFDLPQGGAAQEPAEWQAVWRENSRTIPPFVSAEPGDIASCEDLSGIDGPSMIVRGTNTLDYDAMMSETAARCLSNAIIVEMQGVNHDGPYRDPDRFGDMIENFVAITQ</sequence>